<dbReference type="GO" id="GO:0009398">
    <property type="term" value="P:FMN biosynthetic process"/>
    <property type="evidence" value="ECO:0007669"/>
    <property type="project" value="TreeGrafter"/>
</dbReference>
<evidence type="ECO:0000256" key="4">
    <source>
        <dbReference type="ARBA" id="ARBA00022643"/>
    </source>
</evidence>
<dbReference type="GO" id="GO:0008531">
    <property type="term" value="F:riboflavin kinase activity"/>
    <property type="evidence" value="ECO:0007669"/>
    <property type="project" value="UniProtKB-EC"/>
</dbReference>
<keyword evidence="6" id="KW-0547">Nucleotide-binding</keyword>
<evidence type="ECO:0000256" key="6">
    <source>
        <dbReference type="ARBA" id="ARBA00022741"/>
    </source>
</evidence>
<dbReference type="SUPFAM" id="SSF82114">
    <property type="entry name" value="Riboflavin kinase-like"/>
    <property type="match status" value="1"/>
</dbReference>
<organism evidence="9 10">
    <name type="scientific">Adiantum capillus-veneris</name>
    <name type="common">Maidenhair fern</name>
    <dbReference type="NCBI Taxonomy" id="13818"/>
    <lineage>
        <taxon>Eukaryota</taxon>
        <taxon>Viridiplantae</taxon>
        <taxon>Streptophyta</taxon>
        <taxon>Embryophyta</taxon>
        <taxon>Tracheophyta</taxon>
        <taxon>Polypodiopsida</taxon>
        <taxon>Polypodiidae</taxon>
        <taxon>Polypodiales</taxon>
        <taxon>Pteridineae</taxon>
        <taxon>Pteridaceae</taxon>
        <taxon>Vittarioideae</taxon>
        <taxon>Adiantum</taxon>
    </lineage>
</organism>
<evidence type="ECO:0000256" key="5">
    <source>
        <dbReference type="ARBA" id="ARBA00022679"/>
    </source>
</evidence>
<comment type="pathway">
    <text evidence="1">Cofactor biosynthesis; FMN biosynthesis; FMN from riboflavin (ATP route): step 1/1.</text>
</comment>
<dbReference type="InterPro" id="IPR015865">
    <property type="entry name" value="Riboflavin_kinase_bac/euk"/>
</dbReference>
<dbReference type="SMART" id="SM00904">
    <property type="entry name" value="Flavokinase"/>
    <property type="match status" value="1"/>
</dbReference>
<dbReference type="AlphaFoldDB" id="A0A9D4UBQ7"/>
<dbReference type="PANTHER" id="PTHR22749">
    <property type="entry name" value="RIBOFLAVIN KINASE/FMN ADENYLYLTRANSFERASE"/>
    <property type="match status" value="1"/>
</dbReference>
<keyword evidence="4" id="KW-0288">FMN</keyword>
<dbReference type="Proteomes" id="UP000886520">
    <property type="component" value="Chromosome 20"/>
</dbReference>
<feature type="domain" description="Riboflavin kinase" evidence="8">
    <location>
        <begin position="302"/>
        <end position="434"/>
    </location>
</feature>
<dbReference type="Gene3D" id="2.40.30.30">
    <property type="entry name" value="Riboflavin kinase-like"/>
    <property type="match status" value="1"/>
</dbReference>
<keyword evidence="5" id="KW-0808">Transferase</keyword>
<keyword evidence="3" id="KW-0285">Flavoprotein</keyword>
<evidence type="ECO:0000256" key="7">
    <source>
        <dbReference type="ARBA" id="ARBA00022840"/>
    </source>
</evidence>
<dbReference type="EMBL" id="JABFUD020000020">
    <property type="protein sequence ID" value="KAI5064126.1"/>
    <property type="molecule type" value="Genomic_DNA"/>
</dbReference>
<keyword evidence="7" id="KW-0067">ATP-binding</keyword>
<dbReference type="InterPro" id="IPR023465">
    <property type="entry name" value="Riboflavin_kinase_dom_sf"/>
</dbReference>
<keyword evidence="10" id="KW-1185">Reference proteome</keyword>
<evidence type="ECO:0000256" key="2">
    <source>
        <dbReference type="ARBA" id="ARBA00012105"/>
    </source>
</evidence>
<dbReference type="EC" id="2.7.1.26" evidence="2"/>
<protein>
    <recommendedName>
        <fullName evidence="2">riboflavin kinase</fullName>
        <ecNumber evidence="2">2.7.1.26</ecNumber>
    </recommendedName>
</protein>
<dbReference type="GO" id="GO:0005524">
    <property type="term" value="F:ATP binding"/>
    <property type="evidence" value="ECO:0007669"/>
    <property type="project" value="UniProtKB-KW"/>
</dbReference>
<comment type="caution">
    <text evidence="9">The sequence shown here is derived from an EMBL/GenBank/DDBJ whole genome shotgun (WGS) entry which is preliminary data.</text>
</comment>
<proteinExistence type="predicted"/>
<dbReference type="PANTHER" id="PTHR22749:SF6">
    <property type="entry name" value="RIBOFLAVIN KINASE"/>
    <property type="match status" value="1"/>
</dbReference>
<evidence type="ECO:0000256" key="3">
    <source>
        <dbReference type="ARBA" id="ARBA00022630"/>
    </source>
</evidence>
<dbReference type="InterPro" id="IPR029063">
    <property type="entry name" value="SAM-dependent_MTases_sf"/>
</dbReference>
<dbReference type="GO" id="GO:0009231">
    <property type="term" value="P:riboflavin biosynthetic process"/>
    <property type="evidence" value="ECO:0007669"/>
    <property type="project" value="InterPro"/>
</dbReference>
<evidence type="ECO:0000313" key="9">
    <source>
        <dbReference type="EMBL" id="KAI5064126.1"/>
    </source>
</evidence>
<dbReference type="OrthoDB" id="276388at2759"/>
<reference evidence="9" key="1">
    <citation type="submission" date="2021-01" db="EMBL/GenBank/DDBJ databases">
        <title>Adiantum capillus-veneris genome.</title>
        <authorList>
            <person name="Fang Y."/>
            <person name="Liao Q."/>
        </authorList>
    </citation>
    <scope>NUCLEOTIDE SEQUENCE</scope>
    <source>
        <strain evidence="9">H3</strain>
        <tissue evidence="9">Leaf</tissue>
    </source>
</reference>
<sequence>MGFVATQTAFLCDISSSHRIWRNQSLLFTSSNTALSQTLRLINHPRKSSFVSTETLYLYSVSNNNAVFPVFAGAESDMELAEVELQISSPLEAFFNRYSSFFERFEAGKVRRIISSGCVNPENPSPSILVMLGSELFLRQLCNEYPDGLVEVNHFSFNVLADIKEQRDETRCFHISTTDFSEISGSFDAIFLNYFPVFSKSLPKLFKDVTRLCKPGATIVLSLAEDKGNVVSLKAQSGGLLHSPLPDEESLVKMISSLPLELVSFEDVPSFYLATLKFHGAHNKGKNSNIKLDASSKDKSEYPLYTKGEVVHGFGRGSKKLGFPTANLSVGSLPSKVARLSKGVYFGCAQVIGEGVDSNVHRMVMNIGNRPTFDKDDTLSLEVHILHDFGTDFYGKELRIAILGFIREEMQFQSVDELTKRIKEDVQVMHERLPDADFDFHKGVHFFSPYVRVGF</sequence>
<evidence type="ECO:0000259" key="8">
    <source>
        <dbReference type="SMART" id="SM00904"/>
    </source>
</evidence>
<evidence type="ECO:0000256" key="1">
    <source>
        <dbReference type="ARBA" id="ARBA00005201"/>
    </source>
</evidence>
<dbReference type="SUPFAM" id="SSF53335">
    <property type="entry name" value="S-adenosyl-L-methionine-dependent methyltransferases"/>
    <property type="match status" value="1"/>
</dbReference>
<name>A0A9D4UBQ7_ADICA</name>
<dbReference type="InterPro" id="IPR023468">
    <property type="entry name" value="Riboflavin_kinase"/>
</dbReference>
<accession>A0A9D4UBQ7</accession>
<dbReference type="Gene3D" id="3.40.50.150">
    <property type="entry name" value="Vaccinia Virus protein VP39"/>
    <property type="match status" value="1"/>
</dbReference>
<gene>
    <name evidence="9" type="ORF">GOP47_0020796</name>
</gene>
<evidence type="ECO:0000313" key="10">
    <source>
        <dbReference type="Proteomes" id="UP000886520"/>
    </source>
</evidence>
<dbReference type="Pfam" id="PF01687">
    <property type="entry name" value="Flavokinase"/>
    <property type="match status" value="1"/>
</dbReference>